<protein>
    <submittedName>
        <fullName evidence="3">Uncharacterized protein</fullName>
    </submittedName>
</protein>
<dbReference type="AlphaFoldDB" id="A0A453EMN1"/>
<dbReference type="InterPro" id="IPR001360">
    <property type="entry name" value="Glyco_hydro_1"/>
</dbReference>
<evidence type="ECO:0000313" key="3">
    <source>
        <dbReference type="EnsemblPlants" id="AET3Gv20400400.47"/>
    </source>
</evidence>
<dbReference type="Pfam" id="PF00232">
    <property type="entry name" value="Glyco_hydro_1"/>
    <property type="match status" value="1"/>
</dbReference>
<reference evidence="3" key="5">
    <citation type="journal article" date="2021" name="G3 (Bethesda)">
        <title>Aegilops tauschii genome assembly Aet v5.0 features greater sequence contiguity and improved annotation.</title>
        <authorList>
            <person name="Wang L."/>
            <person name="Zhu T."/>
            <person name="Rodriguez J.C."/>
            <person name="Deal K.R."/>
            <person name="Dubcovsky J."/>
            <person name="McGuire P.E."/>
            <person name="Lux T."/>
            <person name="Spannagl M."/>
            <person name="Mayer K.F.X."/>
            <person name="Baldrich P."/>
            <person name="Meyers B.C."/>
            <person name="Huo N."/>
            <person name="Gu Y.Q."/>
            <person name="Zhou H."/>
            <person name="Devos K.M."/>
            <person name="Bennetzen J.L."/>
            <person name="Unver T."/>
            <person name="Budak H."/>
            <person name="Gulick P.J."/>
            <person name="Galiba G."/>
            <person name="Kalapos B."/>
            <person name="Nelson D.R."/>
            <person name="Li P."/>
            <person name="You F.M."/>
            <person name="Luo M.C."/>
            <person name="Dvorak J."/>
        </authorList>
    </citation>
    <scope>NUCLEOTIDE SEQUENCE [LARGE SCALE GENOMIC DNA]</scope>
    <source>
        <strain evidence="3">cv. AL8/78</strain>
    </source>
</reference>
<keyword evidence="4" id="KW-1185">Reference proteome</keyword>
<reference evidence="4" key="2">
    <citation type="journal article" date="2017" name="Nat. Plants">
        <title>The Aegilops tauschii genome reveals multiple impacts of transposons.</title>
        <authorList>
            <person name="Zhao G."/>
            <person name="Zou C."/>
            <person name="Li K."/>
            <person name="Wang K."/>
            <person name="Li T."/>
            <person name="Gao L."/>
            <person name="Zhang X."/>
            <person name="Wang H."/>
            <person name="Yang Z."/>
            <person name="Liu X."/>
            <person name="Jiang W."/>
            <person name="Mao L."/>
            <person name="Kong X."/>
            <person name="Jiao Y."/>
            <person name="Jia J."/>
        </authorList>
    </citation>
    <scope>NUCLEOTIDE SEQUENCE [LARGE SCALE GENOMIC DNA]</scope>
    <source>
        <strain evidence="4">cv. AL8/78</strain>
    </source>
</reference>
<dbReference type="EnsemblPlants" id="AET3Gv20400400.47">
    <property type="protein sequence ID" value="AET3Gv20400400.47"/>
    <property type="gene ID" value="AET3Gv20400400"/>
</dbReference>
<reference evidence="4" key="1">
    <citation type="journal article" date="2014" name="Science">
        <title>Ancient hybridizations among the ancestral genomes of bread wheat.</title>
        <authorList>
            <consortium name="International Wheat Genome Sequencing Consortium,"/>
            <person name="Marcussen T."/>
            <person name="Sandve S.R."/>
            <person name="Heier L."/>
            <person name="Spannagl M."/>
            <person name="Pfeifer M."/>
            <person name="Jakobsen K.S."/>
            <person name="Wulff B.B."/>
            <person name="Steuernagel B."/>
            <person name="Mayer K.F."/>
            <person name="Olsen O.A."/>
        </authorList>
    </citation>
    <scope>NUCLEOTIDE SEQUENCE [LARGE SCALE GENOMIC DNA]</scope>
    <source>
        <strain evidence="4">cv. AL8/78</strain>
    </source>
</reference>
<dbReference type="Gramene" id="AET3Gv20400400.47">
    <property type="protein sequence ID" value="AET3Gv20400400.47"/>
    <property type="gene ID" value="AET3Gv20400400"/>
</dbReference>
<dbReference type="GO" id="GO:0008422">
    <property type="term" value="F:beta-glucosidase activity"/>
    <property type="evidence" value="ECO:0007669"/>
    <property type="project" value="UniProtKB-ARBA"/>
</dbReference>
<dbReference type="PANTHER" id="PTHR10353:SF290">
    <property type="entry name" value="4-HYDROXY-7-METHOXY-3-OXO-3,4-DIHYDRO-2H-1,4-BENZOXAZIN-2-YL GLUCOSIDEBETA-D-GLUCOSIDASE"/>
    <property type="match status" value="1"/>
</dbReference>
<evidence type="ECO:0000313" key="4">
    <source>
        <dbReference type="Proteomes" id="UP000015105"/>
    </source>
</evidence>
<organism evidence="3 4">
    <name type="scientific">Aegilops tauschii subsp. strangulata</name>
    <name type="common">Goatgrass</name>
    <dbReference type="NCBI Taxonomy" id="200361"/>
    <lineage>
        <taxon>Eukaryota</taxon>
        <taxon>Viridiplantae</taxon>
        <taxon>Streptophyta</taxon>
        <taxon>Embryophyta</taxon>
        <taxon>Tracheophyta</taxon>
        <taxon>Spermatophyta</taxon>
        <taxon>Magnoliopsida</taxon>
        <taxon>Liliopsida</taxon>
        <taxon>Poales</taxon>
        <taxon>Poaceae</taxon>
        <taxon>BOP clade</taxon>
        <taxon>Pooideae</taxon>
        <taxon>Triticodae</taxon>
        <taxon>Triticeae</taxon>
        <taxon>Triticinae</taxon>
        <taxon>Aegilops</taxon>
    </lineage>
</organism>
<evidence type="ECO:0000256" key="1">
    <source>
        <dbReference type="ARBA" id="ARBA00010838"/>
    </source>
</evidence>
<dbReference type="GO" id="GO:0005975">
    <property type="term" value="P:carbohydrate metabolic process"/>
    <property type="evidence" value="ECO:0007669"/>
    <property type="project" value="InterPro"/>
</dbReference>
<accession>A0A453EMN1</accession>
<name>A0A453EMN1_AEGTS</name>
<sequence length="111" mass="12773">VSLYRRKYQRFLDPLYYGDYPLVMKENTGSKLPKFSQSQSKQLINSMDFLGINYYTFLYVKDDPHHAPSNKRNFRADMAAKSIFSSNSTSGVRQTCSKSVLINIKCIITKG</sequence>
<reference evidence="3" key="3">
    <citation type="journal article" date="2017" name="Nature">
        <title>Genome sequence of the progenitor of the wheat D genome Aegilops tauschii.</title>
        <authorList>
            <person name="Luo M.C."/>
            <person name="Gu Y.Q."/>
            <person name="Puiu D."/>
            <person name="Wang H."/>
            <person name="Twardziok S.O."/>
            <person name="Deal K.R."/>
            <person name="Huo N."/>
            <person name="Zhu T."/>
            <person name="Wang L."/>
            <person name="Wang Y."/>
            <person name="McGuire P.E."/>
            <person name="Liu S."/>
            <person name="Long H."/>
            <person name="Ramasamy R.K."/>
            <person name="Rodriguez J.C."/>
            <person name="Van S.L."/>
            <person name="Yuan L."/>
            <person name="Wang Z."/>
            <person name="Xia Z."/>
            <person name="Xiao L."/>
            <person name="Anderson O.D."/>
            <person name="Ouyang S."/>
            <person name="Liang Y."/>
            <person name="Zimin A.V."/>
            <person name="Pertea G."/>
            <person name="Qi P."/>
            <person name="Bennetzen J.L."/>
            <person name="Dai X."/>
            <person name="Dawson M.W."/>
            <person name="Muller H.G."/>
            <person name="Kugler K."/>
            <person name="Rivarola-Duarte L."/>
            <person name="Spannagl M."/>
            <person name="Mayer K.F.X."/>
            <person name="Lu F.H."/>
            <person name="Bevan M.W."/>
            <person name="Leroy P."/>
            <person name="Li P."/>
            <person name="You F.M."/>
            <person name="Sun Q."/>
            <person name="Liu Z."/>
            <person name="Lyons E."/>
            <person name="Wicker T."/>
            <person name="Salzberg S.L."/>
            <person name="Devos K.M."/>
            <person name="Dvorak J."/>
        </authorList>
    </citation>
    <scope>NUCLEOTIDE SEQUENCE [LARGE SCALE GENOMIC DNA]</scope>
    <source>
        <strain evidence="3">cv. AL8/78</strain>
    </source>
</reference>
<dbReference type="PANTHER" id="PTHR10353">
    <property type="entry name" value="GLYCOSYL HYDROLASE"/>
    <property type="match status" value="1"/>
</dbReference>
<reference evidence="3" key="4">
    <citation type="submission" date="2019-03" db="UniProtKB">
        <authorList>
            <consortium name="EnsemblPlants"/>
        </authorList>
    </citation>
    <scope>IDENTIFICATION</scope>
</reference>
<proteinExistence type="inferred from homology"/>
<dbReference type="Gene3D" id="3.20.20.80">
    <property type="entry name" value="Glycosidases"/>
    <property type="match status" value="1"/>
</dbReference>
<evidence type="ECO:0000256" key="2">
    <source>
        <dbReference type="RuleBase" id="RU003690"/>
    </source>
</evidence>
<dbReference type="SUPFAM" id="SSF51445">
    <property type="entry name" value="(Trans)glycosidases"/>
    <property type="match status" value="1"/>
</dbReference>
<dbReference type="Proteomes" id="UP000015105">
    <property type="component" value="Chromosome 3D"/>
</dbReference>
<comment type="similarity">
    <text evidence="1 2">Belongs to the glycosyl hydrolase 1 family.</text>
</comment>
<dbReference type="InterPro" id="IPR017853">
    <property type="entry name" value="GH"/>
</dbReference>